<feature type="transmembrane region" description="Helical" evidence="10">
    <location>
        <begin position="232"/>
        <end position="251"/>
    </location>
</feature>
<evidence type="ECO:0000256" key="3">
    <source>
        <dbReference type="ARBA" id="ARBA00022475"/>
    </source>
</evidence>
<dbReference type="InterPro" id="IPR050882">
    <property type="entry name" value="Prepilin_peptidase/N-MTase"/>
</dbReference>
<organism evidence="13 14">
    <name type="scientific">Candidatus Avelusimicrobium gallicola</name>
    <dbReference type="NCBI Taxonomy" id="2562704"/>
    <lineage>
        <taxon>Bacteria</taxon>
        <taxon>Pseudomonadati</taxon>
        <taxon>Elusimicrobiota</taxon>
        <taxon>Elusimicrobia</taxon>
        <taxon>Elusimicrobiales</taxon>
        <taxon>Elusimicrobiaceae</taxon>
        <taxon>Candidatus Avelusimicrobium</taxon>
    </lineage>
</organism>
<feature type="transmembrane region" description="Helical" evidence="10">
    <location>
        <begin position="157"/>
        <end position="178"/>
    </location>
</feature>
<evidence type="ECO:0000256" key="2">
    <source>
        <dbReference type="ARBA" id="ARBA00005801"/>
    </source>
</evidence>
<evidence type="ECO:0000313" key="14">
    <source>
        <dbReference type="Proteomes" id="UP000725649"/>
    </source>
</evidence>
<evidence type="ECO:0000256" key="9">
    <source>
        <dbReference type="RuleBase" id="RU003794"/>
    </source>
</evidence>
<comment type="caution">
    <text evidence="13">The sequence shown here is derived from an EMBL/GenBank/DDBJ whole genome shotgun (WGS) entry which is preliminary data.</text>
</comment>
<keyword evidence="4" id="KW-0997">Cell inner membrane</keyword>
<dbReference type="AlphaFoldDB" id="A0A928DRM3"/>
<comment type="subcellular location">
    <subcellularLocation>
        <location evidence="1">Cell inner membrane</location>
        <topology evidence="1">Multi-pass membrane protein</topology>
    </subcellularLocation>
    <subcellularLocation>
        <location evidence="9">Cell membrane</location>
        <topology evidence="9">Multi-pass membrane protein</topology>
    </subcellularLocation>
</comment>
<evidence type="ECO:0000259" key="11">
    <source>
        <dbReference type="Pfam" id="PF01478"/>
    </source>
</evidence>
<evidence type="ECO:0000256" key="4">
    <source>
        <dbReference type="ARBA" id="ARBA00022519"/>
    </source>
</evidence>
<evidence type="ECO:0000259" key="12">
    <source>
        <dbReference type="Pfam" id="PF06750"/>
    </source>
</evidence>
<keyword evidence="3" id="KW-1003">Cell membrane</keyword>
<feature type="transmembrane region" description="Helical" evidence="10">
    <location>
        <begin position="101"/>
        <end position="120"/>
    </location>
</feature>
<protein>
    <recommendedName>
        <fullName evidence="9">Prepilin leader peptidase/N-methyltransferase</fullName>
        <ecNumber evidence="9">2.1.1.-</ecNumber>
        <ecNumber evidence="9">3.4.23.43</ecNumber>
    </recommendedName>
</protein>
<accession>A0A928DRM3</accession>
<comment type="catalytic activity">
    <reaction evidence="9">
        <text>Typically cleaves a -Gly-|-Phe- bond to release an N-terminal, basic peptide of 5-8 residues from type IV prepilin, and then N-methylates the new N-terminal amino group, the methyl donor being S-adenosyl-L-methionine.</text>
        <dbReference type="EC" id="3.4.23.43"/>
    </reaction>
</comment>
<dbReference type="PANTHER" id="PTHR30487">
    <property type="entry name" value="TYPE 4 PREPILIN-LIKE PROTEINS LEADER PEPTIDE-PROCESSING ENZYME"/>
    <property type="match status" value="1"/>
</dbReference>
<dbReference type="EC" id="2.1.1.-" evidence="9"/>
<dbReference type="EMBL" id="SUVG01000002">
    <property type="protein sequence ID" value="MBE6420934.1"/>
    <property type="molecule type" value="Genomic_DNA"/>
</dbReference>
<feature type="transmembrane region" description="Helical" evidence="10">
    <location>
        <begin position="127"/>
        <end position="145"/>
    </location>
</feature>
<keyword evidence="7 10" id="KW-0472">Membrane</keyword>
<evidence type="ECO:0000313" key="13">
    <source>
        <dbReference type="EMBL" id="MBE6420934.1"/>
    </source>
</evidence>
<dbReference type="EC" id="3.4.23.43" evidence="9"/>
<evidence type="ECO:0000256" key="6">
    <source>
        <dbReference type="ARBA" id="ARBA00022989"/>
    </source>
</evidence>
<evidence type="ECO:0000256" key="10">
    <source>
        <dbReference type="SAM" id="Phobius"/>
    </source>
</evidence>
<evidence type="ECO:0000256" key="7">
    <source>
        <dbReference type="ARBA" id="ARBA00023136"/>
    </source>
</evidence>
<dbReference type="Pfam" id="PF06750">
    <property type="entry name" value="A24_N_bact"/>
    <property type="match status" value="1"/>
</dbReference>
<keyword evidence="9" id="KW-0511">Multifunctional enzyme</keyword>
<dbReference type="InterPro" id="IPR014032">
    <property type="entry name" value="Peptidase_A24A_bac"/>
</dbReference>
<dbReference type="PRINTS" id="PR00864">
    <property type="entry name" value="PREPILNPTASE"/>
</dbReference>
<feature type="transmembrane region" description="Helical" evidence="10">
    <location>
        <begin position="6"/>
        <end position="25"/>
    </location>
</feature>
<sequence>METFTLVFATIFGLIVGSFLNVCIYRIPREKSIVWPPSGCPKCGARIAWYDNIPVLSYLFLLGKCRKCKNPISMQYPVVELLTGALTLLCVWHLGLTLWTFVVLAAVYALITLSIIDLELMIIPDRFSLGLIVWGLAFAWCNPNFEGIWWQRELLSLLGATVGLLGVLGIALLGTWMFKKEAMGGGDVKLMAGVGALIGWEGVITTVILGSLFGLIYAIFLMIFKGKNKSDAIPFGPFLSLGALINLLYLIKPSMLVIEL</sequence>
<dbReference type="GO" id="GO:0008168">
    <property type="term" value="F:methyltransferase activity"/>
    <property type="evidence" value="ECO:0007669"/>
    <property type="project" value="UniProtKB-KW"/>
</dbReference>
<feature type="transmembrane region" description="Helical" evidence="10">
    <location>
        <begin position="190"/>
        <end position="220"/>
    </location>
</feature>
<feature type="domain" description="Prepilin peptidase A24 N-terminal" evidence="12">
    <location>
        <begin position="11"/>
        <end position="93"/>
    </location>
</feature>
<dbReference type="InterPro" id="IPR010627">
    <property type="entry name" value="Prepilin_pept_A24_N"/>
</dbReference>
<proteinExistence type="inferred from homology"/>
<evidence type="ECO:0000256" key="1">
    <source>
        <dbReference type="ARBA" id="ARBA00004429"/>
    </source>
</evidence>
<dbReference type="Gene3D" id="1.20.120.1220">
    <property type="match status" value="1"/>
</dbReference>
<keyword evidence="9" id="KW-0378">Hydrolase</keyword>
<feature type="domain" description="Prepilin type IV endopeptidase peptidase" evidence="11">
    <location>
        <begin position="105"/>
        <end position="219"/>
    </location>
</feature>
<reference evidence="13" key="1">
    <citation type="submission" date="2019-04" db="EMBL/GenBank/DDBJ databases">
        <title>Evolution of Biomass-Degrading Anaerobic Consortia Revealed by Metagenomics.</title>
        <authorList>
            <person name="Peng X."/>
        </authorList>
    </citation>
    <scope>NUCLEOTIDE SEQUENCE</scope>
    <source>
        <strain evidence="13">SIG66</strain>
    </source>
</reference>
<comment type="function">
    <text evidence="9">Plays an essential role in type IV pili and type II pseudopili formation by proteolytically removing the leader sequence from substrate proteins and subsequently monomethylating the alpha-amino group of the newly exposed N-terminal phenylalanine.</text>
</comment>
<gene>
    <name evidence="13" type="ORF">E7027_02150</name>
</gene>
<evidence type="ECO:0000256" key="8">
    <source>
        <dbReference type="RuleBase" id="RU003793"/>
    </source>
</evidence>
<keyword evidence="9" id="KW-0645">Protease</keyword>
<dbReference type="PANTHER" id="PTHR30487:SF0">
    <property type="entry name" value="PREPILIN LEADER PEPTIDASE_N-METHYLTRANSFERASE-RELATED"/>
    <property type="match status" value="1"/>
</dbReference>
<keyword evidence="6 10" id="KW-1133">Transmembrane helix</keyword>
<dbReference type="GO" id="GO:0005886">
    <property type="term" value="C:plasma membrane"/>
    <property type="evidence" value="ECO:0007669"/>
    <property type="project" value="UniProtKB-SubCell"/>
</dbReference>
<keyword evidence="9" id="KW-0808">Transferase</keyword>
<keyword evidence="5 9" id="KW-0812">Transmembrane</keyword>
<dbReference type="Pfam" id="PF01478">
    <property type="entry name" value="Peptidase_A24"/>
    <property type="match status" value="1"/>
</dbReference>
<dbReference type="GO" id="GO:0032259">
    <property type="term" value="P:methylation"/>
    <property type="evidence" value="ECO:0007669"/>
    <property type="project" value="UniProtKB-KW"/>
</dbReference>
<dbReference type="GO" id="GO:0004190">
    <property type="term" value="F:aspartic-type endopeptidase activity"/>
    <property type="evidence" value="ECO:0007669"/>
    <property type="project" value="UniProtKB-EC"/>
</dbReference>
<dbReference type="Proteomes" id="UP000725649">
    <property type="component" value="Unassembled WGS sequence"/>
</dbReference>
<comment type="similarity">
    <text evidence="2 8">Belongs to the peptidase A24 family.</text>
</comment>
<evidence type="ECO:0000256" key="5">
    <source>
        <dbReference type="ARBA" id="ARBA00022692"/>
    </source>
</evidence>
<name>A0A928DRM3_9BACT</name>
<dbReference type="InterPro" id="IPR000045">
    <property type="entry name" value="Prepilin_IV_endopep_pep"/>
</dbReference>
<keyword evidence="9" id="KW-0489">Methyltransferase</keyword>
<dbReference type="GO" id="GO:0006465">
    <property type="term" value="P:signal peptide processing"/>
    <property type="evidence" value="ECO:0007669"/>
    <property type="project" value="TreeGrafter"/>
</dbReference>